<dbReference type="Gene3D" id="3.40.50.1980">
    <property type="entry name" value="Nitrogenase molybdenum iron protein domain"/>
    <property type="match status" value="2"/>
</dbReference>
<dbReference type="AlphaFoldDB" id="A0A0V8RVP6"/>
<comment type="caution">
    <text evidence="2">The sequence shown here is derived from an EMBL/GenBank/DDBJ whole genome shotgun (WGS) entry which is preliminary data.</text>
</comment>
<feature type="domain" description="Fe/B12 periplasmic-binding" evidence="1">
    <location>
        <begin position="2"/>
        <end position="251"/>
    </location>
</feature>
<accession>A0A0V8RVP6</accession>
<dbReference type="InterPro" id="IPR002491">
    <property type="entry name" value="ABC_transptr_periplasmic_BD"/>
</dbReference>
<dbReference type="PANTHER" id="PTHR30535">
    <property type="entry name" value="VITAMIN B12-BINDING PROTEIN"/>
    <property type="match status" value="1"/>
</dbReference>
<dbReference type="PANTHER" id="PTHR30535:SF34">
    <property type="entry name" value="MOLYBDATE-BINDING PROTEIN MOLA"/>
    <property type="match status" value="1"/>
</dbReference>
<dbReference type="Pfam" id="PF01497">
    <property type="entry name" value="Peripla_BP_2"/>
    <property type="match status" value="1"/>
</dbReference>
<evidence type="ECO:0000313" key="2">
    <source>
        <dbReference type="EMBL" id="KSW12126.1"/>
    </source>
</evidence>
<dbReference type="STRING" id="2309.CF15_04995"/>
<protein>
    <recommendedName>
        <fullName evidence="1">Fe/B12 periplasmic-binding domain-containing protein</fullName>
    </recommendedName>
</protein>
<gene>
    <name evidence="2" type="ORF">CF15_04995</name>
</gene>
<dbReference type="InterPro" id="IPR050902">
    <property type="entry name" value="ABC_Transporter_SBP"/>
</dbReference>
<evidence type="ECO:0000259" key="1">
    <source>
        <dbReference type="PROSITE" id="PS50983"/>
    </source>
</evidence>
<reference evidence="2 3" key="1">
    <citation type="submission" date="2015-11" db="EMBL/GenBank/DDBJ databases">
        <title>Genome sequence of Pyrodictium occultum PL-19, a marine hyperthermophilic archaeon isolated from Volcano, Italy.</title>
        <authorList>
            <person name="Utturkar S."/>
            <person name="Huber H."/>
            <person name="Leptihn S."/>
            <person name="Brown S."/>
            <person name="Stetter K.O."/>
            <person name="Podar M."/>
        </authorList>
    </citation>
    <scope>NUCLEOTIDE SEQUENCE [LARGE SCALE GENOMIC DNA]</scope>
    <source>
        <strain evidence="2 3">PL-19</strain>
    </source>
</reference>
<keyword evidence="3" id="KW-1185">Reference proteome</keyword>
<dbReference type="PROSITE" id="PS50983">
    <property type="entry name" value="FE_B12_PBP"/>
    <property type="match status" value="1"/>
</dbReference>
<evidence type="ECO:0000313" key="3">
    <source>
        <dbReference type="Proteomes" id="UP000053352"/>
    </source>
</evidence>
<dbReference type="EMBL" id="LNTB01000001">
    <property type="protein sequence ID" value="KSW12126.1"/>
    <property type="molecule type" value="Genomic_DNA"/>
</dbReference>
<organism evidence="2 3">
    <name type="scientific">Pyrodictium occultum</name>
    <dbReference type="NCBI Taxonomy" id="2309"/>
    <lineage>
        <taxon>Archaea</taxon>
        <taxon>Thermoproteota</taxon>
        <taxon>Thermoprotei</taxon>
        <taxon>Desulfurococcales</taxon>
        <taxon>Pyrodictiaceae</taxon>
        <taxon>Pyrodictium</taxon>
    </lineage>
</organism>
<sequence length="251" mass="27552">MRIVSLSPSVTDTLVELGAGDELVGVSSFCLPYAPGKRIAGDYLKPRLDVIQELRPDVVFTSGEAQLPAARLLTAHGYRVVHIDIPASLHGVADMAWRIGVHIGRIREAEELSQKLHQRLARLHAAAKGARIAYIIDLGEPVSPAALSYAGHALTHLGATHPYQNRQAKWAYPTPEELEKHNPAIIVYEAKSPNPTHRLAQKRLETWRMAGLLARAKLLVTPVDTLAHYGPKLAQRLEKLAEQLKTTPTPP</sequence>
<dbReference type="Proteomes" id="UP000053352">
    <property type="component" value="Unassembled WGS sequence"/>
</dbReference>
<proteinExistence type="predicted"/>
<name>A0A0V8RVP6_PYROC</name>
<dbReference type="SUPFAM" id="SSF53807">
    <property type="entry name" value="Helical backbone' metal receptor"/>
    <property type="match status" value="1"/>
</dbReference>